<keyword evidence="3" id="KW-1185">Reference proteome</keyword>
<evidence type="ECO:0000313" key="1">
    <source>
        <dbReference type="EMBL" id="VFQ93015.1"/>
    </source>
</evidence>
<proteinExistence type="predicted"/>
<name>A0A484MVM5_9ASTE</name>
<dbReference type="EMBL" id="OOIL02004738">
    <property type="protein sequence ID" value="VFQ93017.1"/>
    <property type="molecule type" value="Genomic_DNA"/>
</dbReference>
<reference evidence="1 3" key="1">
    <citation type="submission" date="2018-04" db="EMBL/GenBank/DDBJ databases">
        <authorList>
            <person name="Vogel A."/>
        </authorList>
    </citation>
    <scope>NUCLEOTIDE SEQUENCE [LARGE SCALE GENOMIC DNA]</scope>
</reference>
<dbReference type="Proteomes" id="UP000595140">
    <property type="component" value="Unassembled WGS sequence"/>
</dbReference>
<evidence type="ECO:0000313" key="3">
    <source>
        <dbReference type="Proteomes" id="UP000595140"/>
    </source>
</evidence>
<organism evidence="1 3">
    <name type="scientific">Cuscuta campestris</name>
    <dbReference type="NCBI Taxonomy" id="132261"/>
    <lineage>
        <taxon>Eukaryota</taxon>
        <taxon>Viridiplantae</taxon>
        <taxon>Streptophyta</taxon>
        <taxon>Embryophyta</taxon>
        <taxon>Tracheophyta</taxon>
        <taxon>Spermatophyta</taxon>
        <taxon>Magnoliopsida</taxon>
        <taxon>eudicotyledons</taxon>
        <taxon>Gunneridae</taxon>
        <taxon>Pentapetalae</taxon>
        <taxon>asterids</taxon>
        <taxon>lamiids</taxon>
        <taxon>Solanales</taxon>
        <taxon>Convolvulaceae</taxon>
        <taxon>Cuscuteae</taxon>
        <taxon>Cuscuta</taxon>
        <taxon>Cuscuta subgen. Grammica</taxon>
        <taxon>Cuscuta sect. Cleistogrammica</taxon>
    </lineage>
</organism>
<evidence type="ECO:0000313" key="2">
    <source>
        <dbReference type="EMBL" id="VFQ93017.1"/>
    </source>
</evidence>
<protein>
    <submittedName>
        <fullName evidence="1">Uncharacterized protein</fullName>
    </submittedName>
</protein>
<gene>
    <name evidence="1" type="ORF">CCAM_LOCUS34791</name>
    <name evidence="2" type="ORF">CCAM_LOCUS34793</name>
</gene>
<dbReference type="EMBL" id="OOIL02004738">
    <property type="protein sequence ID" value="VFQ93015.1"/>
    <property type="molecule type" value="Genomic_DNA"/>
</dbReference>
<dbReference type="AlphaFoldDB" id="A0A484MVM5"/>
<accession>A0A484MVM5</accession>
<sequence>MPHGYGAQLERVLWKESSPASIARLGLATSIGQAFSAIAEVGSPLPFSSTKAGWTSALCEISSHVRSGIAPLQRSNWATKTVKRTYWSSPKPCVPFQNSLLQ</sequence>